<dbReference type="Gene3D" id="3.90.1150.10">
    <property type="entry name" value="Aspartate Aminotransferase, domain 1"/>
    <property type="match status" value="1"/>
</dbReference>
<feature type="region of interest" description="Disordered" evidence="8">
    <location>
        <begin position="648"/>
        <end position="672"/>
    </location>
</feature>
<keyword evidence="9" id="KW-0472">Membrane</keyword>
<dbReference type="Pfam" id="PF00172">
    <property type="entry name" value="Zn_clus"/>
    <property type="match status" value="1"/>
</dbReference>
<evidence type="ECO:0000256" key="9">
    <source>
        <dbReference type="SAM" id="Phobius"/>
    </source>
</evidence>
<dbReference type="GO" id="GO:0008270">
    <property type="term" value="F:zinc ion binding"/>
    <property type="evidence" value="ECO:0007669"/>
    <property type="project" value="InterPro"/>
</dbReference>
<dbReference type="GO" id="GO:0034354">
    <property type="term" value="P:'de novo' NAD+ biosynthetic process from L-tryptophan"/>
    <property type="evidence" value="ECO:0007669"/>
    <property type="project" value="UniProtKB-UniRule"/>
</dbReference>
<comment type="subcellular location">
    <subcellularLocation>
        <location evidence="7">Cytoplasm</location>
    </subcellularLocation>
</comment>
<dbReference type="Proteomes" id="UP001138500">
    <property type="component" value="Unassembled WGS sequence"/>
</dbReference>
<dbReference type="Pfam" id="PF00266">
    <property type="entry name" value="Aminotran_5"/>
    <property type="match status" value="1"/>
</dbReference>
<dbReference type="InterPro" id="IPR007219">
    <property type="entry name" value="XnlR_reg_dom"/>
</dbReference>
<dbReference type="EMBL" id="RIBY02000524">
    <property type="protein sequence ID" value="KAH9841236.1"/>
    <property type="molecule type" value="Genomic_DNA"/>
</dbReference>
<comment type="similarity">
    <text evidence="7">Belongs to the kynureninase family.</text>
</comment>
<dbReference type="GO" id="GO:0030429">
    <property type="term" value="F:kynureninase activity"/>
    <property type="evidence" value="ECO:0007669"/>
    <property type="project" value="UniProtKB-UniRule"/>
</dbReference>
<feature type="modified residue" description="N6-(pyridoxal phosphate)lysine" evidence="7">
    <location>
        <position position="313"/>
    </location>
</feature>
<dbReference type="SMART" id="SM00066">
    <property type="entry name" value="GAL4"/>
    <property type="match status" value="1"/>
</dbReference>
<feature type="compositionally biased region" description="Low complexity" evidence="8">
    <location>
        <begin position="72"/>
        <end position="88"/>
    </location>
</feature>
<feature type="binding site" evidence="7">
    <location>
        <position position="352"/>
    </location>
    <ligand>
        <name>pyridoxal 5'-phosphate</name>
        <dbReference type="ChEBI" id="CHEBI:597326"/>
    </ligand>
</feature>
<keyword evidence="3" id="KW-0479">Metal-binding</keyword>
<feature type="region of interest" description="Disordered" evidence="8">
    <location>
        <begin position="1112"/>
        <end position="1133"/>
    </location>
</feature>
<keyword evidence="9" id="KW-1133">Transmembrane helix</keyword>
<dbReference type="InterPro" id="IPR010111">
    <property type="entry name" value="Kynureninase"/>
</dbReference>
<comment type="pathway">
    <text evidence="7">Amino-acid degradation; L-kynurenine degradation; L-alanine and anthranilate from L-kynurenine: step 1/1.</text>
</comment>
<dbReference type="CDD" id="cd12148">
    <property type="entry name" value="fungal_TF_MHR"/>
    <property type="match status" value="1"/>
</dbReference>
<evidence type="ECO:0000256" key="3">
    <source>
        <dbReference type="ARBA" id="ARBA00022723"/>
    </source>
</evidence>
<dbReference type="InterPro" id="IPR015422">
    <property type="entry name" value="PyrdxlP-dep_Trfase_small"/>
</dbReference>
<dbReference type="Pfam" id="PF04082">
    <property type="entry name" value="Fungal_trans"/>
    <property type="match status" value="1"/>
</dbReference>
<comment type="subunit">
    <text evidence="7">Homodimer.</text>
</comment>
<comment type="cofactor">
    <cofactor evidence="7">
        <name>pyridoxal 5'-phosphate</name>
        <dbReference type="ChEBI" id="CHEBI:597326"/>
    </cofactor>
</comment>
<dbReference type="GO" id="GO:0019441">
    <property type="term" value="P:L-tryptophan catabolic process to kynurenine"/>
    <property type="evidence" value="ECO:0007669"/>
    <property type="project" value="TreeGrafter"/>
</dbReference>
<reference evidence="11 12" key="2">
    <citation type="journal article" date="2021" name="Curr. Genet.">
        <title>Genetic response to nitrogen starvation in the aggressive Eucalyptus foliar pathogen Teratosphaeria destructans.</title>
        <authorList>
            <person name="Havenga M."/>
            <person name="Wingfield B.D."/>
            <person name="Wingfield M.J."/>
            <person name="Dreyer L.L."/>
            <person name="Roets F."/>
            <person name="Aylward J."/>
        </authorList>
    </citation>
    <scope>NUCLEOTIDE SEQUENCE [LARGE SCALE GENOMIC DNA]</scope>
    <source>
        <strain evidence="11">CMW44962</strain>
    </source>
</reference>
<comment type="pathway">
    <text evidence="7">Cofactor biosynthesis; NAD(+) biosynthesis; quinolinate from L-kynurenine: step 2/3.</text>
</comment>
<feature type="transmembrane region" description="Helical" evidence="9">
    <location>
        <begin position="1009"/>
        <end position="1028"/>
    </location>
</feature>
<accession>A0A9W7SXX1</accession>
<feature type="binding site" evidence="7">
    <location>
        <position position="287"/>
    </location>
    <ligand>
        <name>pyridoxal 5'-phosphate</name>
        <dbReference type="ChEBI" id="CHEBI:597326"/>
    </ligand>
</feature>
<dbReference type="GO" id="GO:0005737">
    <property type="term" value="C:cytoplasm"/>
    <property type="evidence" value="ECO:0007669"/>
    <property type="project" value="UniProtKB-SubCell"/>
</dbReference>
<dbReference type="InterPro" id="IPR036864">
    <property type="entry name" value="Zn2-C6_fun-type_DNA-bd_sf"/>
</dbReference>
<dbReference type="InterPro" id="IPR015421">
    <property type="entry name" value="PyrdxlP-dep_Trfase_major"/>
</dbReference>
<dbReference type="SUPFAM" id="SSF57701">
    <property type="entry name" value="Zn2/Cys6 DNA-binding domain"/>
    <property type="match status" value="1"/>
</dbReference>
<dbReference type="Gene3D" id="3.40.640.10">
    <property type="entry name" value="Type I PLP-dependent aspartate aminotransferase-like (Major domain)"/>
    <property type="match status" value="1"/>
</dbReference>
<keyword evidence="4 7" id="KW-0378">Hydrolase</keyword>
<proteinExistence type="inferred from homology"/>
<comment type="function">
    <text evidence="7">Catalyzes the cleavage of L-kynurenine (L-Kyn) and L-3-hydroxykynurenine (L-3OHKyn) into anthranilic acid (AA) and 3-hydroxyanthranilic acid (3-OHAA), respectively.</text>
</comment>
<keyword evidence="12" id="KW-1185">Reference proteome</keyword>
<feature type="binding site" evidence="7">
    <location>
        <position position="380"/>
    </location>
    <ligand>
        <name>pyridoxal 5'-phosphate</name>
        <dbReference type="ChEBI" id="CHEBI:597326"/>
    </ligand>
</feature>
<keyword evidence="6" id="KW-0539">Nucleus</keyword>
<dbReference type="GO" id="GO:0097053">
    <property type="term" value="P:L-kynurenine catabolic process"/>
    <property type="evidence" value="ECO:0007669"/>
    <property type="project" value="UniProtKB-UniRule"/>
</dbReference>
<dbReference type="PROSITE" id="PS00463">
    <property type="entry name" value="ZN2_CY6_FUNGAL_1"/>
    <property type="match status" value="1"/>
</dbReference>
<feature type="region of interest" description="Disordered" evidence="8">
    <location>
        <begin position="1"/>
        <end position="21"/>
    </location>
</feature>
<reference evidence="11 12" key="1">
    <citation type="journal article" date="2018" name="IMA Fungus">
        <title>IMA Genome-F 10: Nine draft genome sequences of Claviceps purpurea s.lat., including C. arundinis, C. humidiphila, and C. cf. spartinae, pseudomolecules for the pitch canker pathogen Fusarium circinatum, draft genome of Davidsoniella eucalypti, Grosmannia galeiformis, Quambalaria eucalypti, and Teratosphaeria destructans.</title>
        <authorList>
            <person name="Wingfield B.D."/>
            <person name="Liu M."/>
            <person name="Nguyen H.D."/>
            <person name="Lane F.A."/>
            <person name="Morgan S.W."/>
            <person name="De Vos L."/>
            <person name="Wilken P.M."/>
            <person name="Duong T.A."/>
            <person name="Aylward J."/>
            <person name="Coetzee M.P."/>
            <person name="Dadej K."/>
            <person name="De Beer Z.W."/>
            <person name="Findlay W."/>
            <person name="Havenga M."/>
            <person name="Kolarik M."/>
            <person name="Menzies J.G."/>
            <person name="Naidoo K."/>
            <person name="Pochopski O."/>
            <person name="Shoukouhi P."/>
            <person name="Santana Q.C."/>
            <person name="Seifert K.A."/>
            <person name="Soal N."/>
            <person name="Steenkamp E.T."/>
            <person name="Tatham C.T."/>
            <person name="van der Nest M.A."/>
            <person name="Wingfield M.J."/>
        </authorList>
    </citation>
    <scope>NUCLEOTIDE SEQUENCE [LARGE SCALE GENOMIC DNA]</scope>
    <source>
        <strain evidence="11">CMW44962</strain>
    </source>
</reference>
<keyword evidence="5 7" id="KW-0663">Pyridoxal phosphate</keyword>
<dbReference type="SMART" id="SM00906">
    <property type="entry name" value="Fungal_trans"/>
    <property type="match status" value="1"/>
</dbReference>
<name>A0A9W7SXX1_9PEZI</name>
<feature type="binding site" evidence="7">
    <location>
        <begin position="202"/>
        <end position="205"/>
    </location>
    <ligand>
        <name>pyridoxal 5'-phosphate</name>
        <dbReference type="ChEBI" id="CHEBI:597326"/>
    </ligand>
</feature>
<feature type="domain" description="Zn(2)-C6 fungal-type" evidence="10">
    <location>
        <begin position="509"/>
        <end position="540"/>
    </location>
</feature>
<dbReference type="Gene3D" id="4.10.240.10">
    <property type="entry name" value="Zn(2)-C6 fungal-type DNA-binding domain"/>
    <property type="match status" value="1"/>
</dbReference>
<dbReference type="GO" id="GO:0019805">
    <property type="term" value="P:quinolinate biosynthetic process"/>
    <property type="evidence" value="ECO:0007669"/>
    <property type="project" value="UniProtKB-UniRule"/>
</dbReference>
<dbReference type="AlphaFoldDB" id="A0A9W7SXX1"/>
<dbReference type="PANTHER" id="PTHR14084">
    <property type="entry name" value="KYNURENINASE"/>
    <property type="match status" value="1"/>
</dbReference>
<dbReference type="GO" id="GO:0043420">
    <property type="term" value="P:anthranilate metabolic process"/>
    <property type="evidence" value="ECO:0007669"/>
    <property type="project" value="UniProtKB-UniRule"/>
</dbReference>
<evidence type="ECO:0000256" key="1">
    <source>
        <dbReference type="ARBA" id="ARBA00022490"/>
    </source>
</evidence>
<comment type="caution">
    <text evidence="11">The sequence shown here is derived from an EMBL/GenBank/DDBJ whole genome shotgun (WGS) entry which is preliminary data.</text>
</comment>
<evidence type="ECO:0000256" key="7">
    <source>
        <dbReference type="HAMAP-Rule" id="MF_03017"/>
    </source>
</evidence>
<feature type="region of interest" description="Disordered" evidence="8">
    <location>
        <begin position="59"/>
        <end position="91"/>
    </location>
</feature>
<feature type="binding site" evidence="7">
    <location>
        <position position="312"/>
    </location>
    <ligand>
        <name>pyridoxal 5'-phosphate</name>
        <dbReference type="ChEBI" id="CHEBI:597326"/>
    </ligand>
</feature>
<organism evidence="11 12">
    <name type="scientific">Teratosphaeria destructans</name>
    <dbReference type="NCBI Taxonomy" id="418781"/>
    <lineage>
        <taxon>Eukaryota</taxon>
        <taxon>Fungi</taxon>
        <taxon>Dikarya</taxon>
        <taxon>Ascomycota</taxon>
        <taxon>Pezizomycotina</taxon>
        <taxon>Dothideomycetes</taxon>
        <taxon>Dothideomycetidae</taxon>
        <taxon>Mycosphaerellales</taxon>
        <taxon>Teratosphaeriaceae</taxon>
        <taxon>Teratosphaeria</taxon>
    </lineage>
</organism>
<protein>
    <recommendedName>
        <fullName evidence="7">Kynureninase</fullName>
        <ecNumber evidence="7">3.7.1.3</ecNumber>
    </recommendedName>
    <alternativeName>
        <fullName evidence="7">Biosynthesis of nicotinic acid protein 5</fullName>
    </alternativeName>
    <alternativeName>
        <fullName evidence="7">L-kynurenine hydrolase</fullName>
    </alternativeName>
</protein>
<feature type="region of interest" description="Disordered" evidence="8">
    <location>
        <begin position="541"/>
        <end position="602"/>
    </location>
</feature>
<dbReference type="OrthoDB" id="2351791at2759"/>
<comment type="catalytic activity">
    <reaction evidence="7">
        <text>L-kynurenine + H2O = anthranilate + L-alanine + H(+)</text>
        <dbReference type="Rhea" id="RHEA:16813"/>
        <dbReference type="ChEBI" id="CHEBI:15377"/>
        <dbReference type="ChEBI" id="CHEBI:15378"/>
        <dbReference type="ChEBI" id="CHEBI:16567"/>
        <dbReference type="ChEBI" id="CHEBI:57959"/>
        <dbReference type="ChEBI" id="CHEBI:57972"/>
        <dbReference type="EC" id="3.7.1.3"/>
    </reaction>
</comment>
<dbReference type="GO" id="GO:0006351">
    <property type="term" value="P:DNA-templated transcription"/>
    <property type="evidence" value="ECO:0007669"/>
    <property type="project" value="InterPro"/>
</dbReference>
<feature type="compositionally biased region" description="Polar residues" evidence="8">
    <location>
        <begin position="1116"/>
        <end position="1131"/>
    </location>
</feature>
<evidence type="ECO:0000256" key="6">
    <source>
        <dbReference type="ARBA" id="ARBA00023242"/>
    </source>
</evidence>
<dbReference type="InterPro" id="IPR015424">
    <property type="entry name" value="PyrdxlP-dep_Trfase"/>
</dbReference>
<dbReference type="NCBIfam" id="TIGR01814">
    <property type="entry name" value="kynureninase"/>
    <property type="match status" value="1"/>
</dbReference>
<feature type="binding site" evidence="7">
    <location>
        <position position="290"/>
    </location>
    <ligand>
        <name>pyridoxal 5'-phosphate</name>
        <dbReference type="ChEBI" id="CHEBI:597326"/>
    </ligand>
</feature>
<dbReference type="InterPro" id="IPR000192">
    <property type="entry name" value="Aminotrans_V_dom"/>
</dbReference>
<comment type="catalytic activity">
    <reaction evidence="7">
        <text>3-hydroxy-L-kynurenine + H2O = 3-hydroxyanthranilate + L-alanine + H(+)</text>
        <dbReference type="Rhea" id="RHEA:25143"/>
        <dbReference type="ChEBI" id="CHEBI:15377"/>
        <dbReference type="ChEBI" id="CHEBI:15378"/>
        <dbReference type="ChEBI" id="CHEBI:36559"/>
        <dbReference type="ChEBI" id="CHEBI:57972"/>
        <dbReference type="ChEBI" id="CHEBI:58125"/>
    </reaction>
</comment>
<evidence type="ECO:0000313" key="12">
    <source>
        <dbReference type="Proteomes" id="UP001138500"/>
    </source>
</evidence>
<dbReference type="GO" id="GO:0030170">
    <property type="term" value="F:pyridoxal phosphate binding"/>
    <property type="evidence" value="ECO:0007669"/>
    <property type="project" value="UniProtKB-UniRule"/>
</dbReference>
<keyword evidence="9" id="KW-0812">Transmembrane</keyword>
<dbReference type="InterPro" id="IPR001138">
    <property type="entry name" value="Zn2Cys6_DnaBD"/>
</dbReference>
<dbReference type="EC" id="3.7.1.3" evidence="7"/>
<sequence>MSLKQLQAQIRDGQRPTFPSDASLQNREFAATLDSQDQLAHLRKEFILPTKTSLKKKALDGKIPGAGSASQTSNGANGTNGYTNGRTNGHADIASDDDTGIYFVGNSLGPQPKAVRRYLDAQLETWASIGVGGHFSPMDESPLAPWQDMAEQCARQSADIVGASPEEIVIMNTLTANLHLMMASFYRPSEKRHKVILEWRPFPSDHYVIESQIQWHGLDPKKSMVQIQPDNEACYIPTEQILATIEEHAEETALLLLPGIQYYSGQLFDIPRITKYAQDKGIVVGWDLAHAAGNVELKLHDWNVDWACWCTYKYMNAGAGAIAGAFVHRRHGRVDYSSGPDAPVFRHRLTGWYGHDKPSRFNMDNSFKPSAGAAGFQLSNPSAIDLASLSGALSVFSKTTMYDLRSKSFALTAYAQHLLDAILEESQDGVAPFRILTPRDPLQRGTQLSVLVREELMEKVSQTLVDNGVVCDKRKPGVIRVAPVALYTRFEDVFDFMRNQNIRVRIGNACDNCKARKVRCDGRTPCGLCCKRQKPLICTYSPQKRRRKAQNEPSAGHIGSAYSASASTIPRGHPPQDDLPTAGPASRPSAPPAPLSETTDEPTDVDLAGRLVKDAHGKLVFIGDCAPLSFYQSVRRILSNTVDTANLSQPQSRASLVQNQSAAANPDSGDPPPVRLEDIHDHVQAYQSLTTSLVDLFDGLDLSKALISWARRDIKSGLSSAVFYLVLANGASGNGDDHRAAEVYFSYAKNQALYGLGGDLSIETVQAFILITIYLLKACQTNAAFMFLGIAARAAYAVGIHRTEANAMFGEAMGRQRAQIWKSLRAVDLCLSTSMGRPPATSDVDCTIPYRSFHEHLEERCDMLNAHVQILLIVEDVVLEVYSRKKITLAITEGLSGQLRDWSNRWLRKLQQVLSSAIQDEAQIHGACQVLCSYYYAVMLVSRPFLMYEACRRLSDQQHNPTHGLNKIDSSSSGKAKLADACIDSASMLVETAQKLIEQQTVSRSMPLIISWLFASSLALGLGLLCGFGRILERYGRACVTALDHFAKTDSLAVHYSFIGRSLVDLAVEHLEQQEVRERKRRTESSSQLFGLVQSCAPNDQDQATRAIQTPAPISRHTSGPPSSQPQNASDQQDDIGATHLDAANHLQDVDGGLEQPPLDLSLFDGLFDDMSPTDWSGINLFPVLENAPQVDFSQFL</sequence>
<evidence type="ECO:0000256" key="2">
    <source>
        <dbReference type="ARBA" id="ARBA00022642"/>
    </source>
</evidence>
<evidence type="ECO:0000256" key="5">
    <source>
        <dbReference type="ARBA" id="ARBA00022898"/>
    </source>
</evidence>
<dbReference type="FunFam" id="3.40.640.10:FF:000031">
    <property type="entry name" value="Kynureninase"/>
    <property type="match status" value="1"/>
</dbReference>
<evidence type="ECO:0000313" key="11">
    <source>
        <dbReference type="EMBL" id="KAH9841236.1"/>
    </source>
</evidence>
<dbReference type="GO" id="GO:0003677">
    <property type="term" value="F:DNA binding"/>
    <property type="evidence" value="ECO:0007669"/>
    <property type="project" value="InterPro"/>
</dbReference>
<feature type="binding site" evidence="7">
    <location>
        <position position="175"/>
    </location>
    <ligand>
        <name>pyridoxal 5'-phosphate</name>
        <dbReference type="ChEBI" id="CHEBI:597326"/>
    </ligand>
</feature>
<gene>
    <name evidence="7" type="primary">BNA5</name>
    <name evidence="11" type="ORF">Tdes44962_MAKER07848</name>
</gene>
<dbReference type="PROSITE" id="PS50048">
    <property type="entry name" value="ZN2_CY6_FUNGAL_2"/>
    <property type="match status" value="1"/>
</dbReference>
<comment type="caution">
    <text evidence="7">Lacks conserved residue(s) required for the propagation of feature annotation.</text>
</comment>
<dbReference type="CDD" id="cd00067">
    <property type="entry name" value="GAL4"/>
    <property type="match status" value="1"/>
</dbReference>
<dbReference type="SUPFAM" id="SSF53383">
    <property type="entry name" value="PLP-dependent transferases"/>
    <property type="match status" value="1"/>
</dbReference>
<dbReference type="GO" id="GO:0000981">
    <property type="term" value="F:DNA-binding transcription factor activity, RNA polymerase II-specific"/>
    <property type="evidence" value="ECO:0007669"/>
    <property type="project" value="InterPro"/>
</dbReference>
<evidence type="ECO:0000256" key="8">
    <source>
        <dbReference type="SAM" id="MobiDB-lite"/>
    </source>
</evidence>
<keyword evidence="1 7" id="KW-0963">Cytoplasm</keyword>
<keyword evidence="2 7" id="KW-0662">Pyridine nucleotide biosynthesis</keyword>
<feature type="binding site" evidence="7">
    <location>
        <position position="174"/>
    </location>
    <ligand>
        <name>pyridoxal 5'-phosphate</name>
        <dbReference type="ChEBI" id="CHEBI:597326"/>
    </ligand>
</feature>
<feature type="compositionally biased region" description="Polar residues" evidence="8">
    <location>
        <begin position="648"/>
        <end position="663"/>
    </location>
</feature>
<dbReference type="Pfam" id="PF22580">
    <property type="entry name" value="KYNU_C"/>
    <property type="match status" value="1"/>
</dbReference>
<dbReference type="PANTHER" id="PTHR14084:SF2">
    <property type="entry name" value="KYNURENINASE 2"/>
    <property type="match status" value="1"/>
</dbReference>
<evidence type="ECO:0000256" key="4">
    <source>
        <dbReference type="ARBA" id="ARBA00022801"/>
    </source>
</evidence>
<dbReference type="HAMAP" id="MF_01970">
    <property type="entry name" value="Kynureninase"/>
    <property type="match status" value="1"/>
</dbReference>
<evidence type="ECO:0000259" key="10">
    <source>
        <dbReference type="PROSITE" id="PS50048"/>
    </source>
</evidence>